<dbReference type="InterPro" id="IPR045851">
    <property type="entry name" value="AMP-bd_C_sf"/>
</dbReference>
<dbReference type="PANTHER" id="PTHR45527:SF1">
    <property type="entry name" value="FATTY ACID SYNTHASE"/>
    <property type="match status" value="1"/>
</dbReference>
<dbReference type="GO" id="GO:0044550">
    <property type="term" value="P:secondary metabolite biosynthetic process"/>
    <property type="evidence" value="ECO:0007669"/>
    <property type="project" value="TreeGrafter"/>
</dbReference>
<evidence type="ECO:0000259" key="2">
    <source>
        <dbReference type="Pfam" id="PF13193"/>
    </source>
</evidence>
<dbReference type="InterPro" id="IPR042099">
    <property type="entry name" value="ANL_N_sf"/>
</dbReference>
<proteinExistence type="predicted"/>
<evidence type="ECO:0000313" key="4">
    <source>
        <dbReference type="EMBL" id="TQL35829.1"/>
    </source>
</evidence>
<evidence type="ECO:0000259" key="1">
    <source>
        <dbReference type="Pfam" id="PF00501"/>
    </source>
</evidence>
<evidence type="ECO:0000313" key="6">
    <source>
        <dbReference type="Proteomes" id="UP000677457"/>
    </source>
</evidence>
<dbReference type="Proteomes" id="UP000677457">
    <property type="component" value="Unassembled WGS sequence"/>
</dbReference>
<dbReference type="GO" id="GO:0005737">
    <property type="term" value="C:cytoplasm"/>
    <property type="evidence" value="ECO:0007669"/>
    <property type="project" value="TreeGrafter"/>
</dbReference>
<reference evidence="3 6" key="2">
    <citation type="submission" date="2021-03" db="EMBL/GenBank/DDBJ databases">
        <title>Whole genome shotgun sequence of Salinispora arenicola NBRC 105043.</title>
        <authorList>
            <person name="Komaki H."/>
            <person name="Tamura T."/>
        </authorList>
    </citation>
    <scope>NUCLEOTIDE SEQUENCE [LARGE SCALE GENOMIC DNA]</scope>
    <source>
        <strain evidence="3 6">NBRC 105043</strain>
    </source>
</reference>
<dbReference type="GO" id="GO:0043041">
    <property type="term" value="P:amino acid activation for nonribosomal peptide biosynthetic process"/>
    <property type="evidence" value="ECO:0007669"/>
    <property type="project" value="TreeGrafter"/>
</dbReference>
<dbReference type="SUPFAM" id="SSF56801">
    <property type="entry name" value="Acetyl-CoA synthetase-like"/>
    <property type="match status" value="1"/>
</dbReference>
<sequence>MTSFLDELVAHGRRRPGAPAIVTPDTVITYGELVSRIDRLARVLVARGIGPEQVCAVAVERGPQAVVAMAAVLRAGAAFLTLDVELPGPRLETMVRSGQARCLVTTSALAGQLGFAFDGLRVHTDEPDPAGAVSLPPIAARSLAYVSHTSGSTGTPNAVLVEHRGLNNYLRCVVRDYDLGADTVVLQLAPLGYDASIRDTFAPLVAGGQLVLVPRSTLLRADEFIATVRRFDVDTILSATPTFLTFVSAHDLPPLRLTVSSGESLRPFLTAGGRARLPGRLVNQYGPTEATMTSTRFVVPTDPDTTVDLVGAPIEGVTIHVLDDDLAPVPDGAVGQVWIGGIGVTRGYGGRPDLTAERFVPDPLGGPGQRMYRTGDLARSRDGILEYLGRADRQIKIRGYRVDPAEIEGALLSHPAVAGAAVSTATDDRGRVFLIAHVAGELAEVTDAALRHHLAATLPPYMMPRRFARIARVPTMTSGKADRRALTVGL</sequence>
<dbReference type="InterPro" id="IPR025110">
    <property type="entry name" value="AMP-bd_C"/>
</dbReference>
<name>A0A542XIZ6_SALAC</name>
<dbReference type="RefSeq" id="WP_029024903.1">
    <property type="nucleotide sequence ID" value="NZ_BOQM01000006.1"/>
</dbReference>
<dbReference type="InterPro" id="IPR000873">
    <property type="entry name" value="AMP-dep_synth/lig_dom"/>
</dbReference>
<protein>
    <submittedName>
        <fullName evidence="4">Amino acid adenylation domain-containing protein</fullName>
    </submittedName>
</protein>
<dbReference type="Proteomes" id="UP000315983">
    <property type="component" value="Unassembled WGS sequence"/>
</dbReference>
<dbReference type="NCBIfam" id="TIGR01733">
    <property type="entry name" value="AA-adenyl-dom"/>
    <property type="match status" value="1"/>
</dbReference>
<feature type="domain" description="AMP-binding enzyme C-terminal" evidence="2">
    <location>
        <begin position="406"/>
        <end position="480"/>
    </location>
</feature>
<evidence type="ECO:0000313" key="3">
    <source>
        <dbReference type="EMBL" id="GIM82630.1"/>
    </source>
</evidence>
<feature type="domain" description="AMP-dependent synthetase/ligase" evidence="1">
    <location>
        <begin position="11"/>
        <end position="348"/>
    </location>
</feature>
<reference evidence="4 5" key="1">
    <citation type="submission" date="2019-06" db="EMBL/GenBank/DDBJ databases">
        <title>Sequencing the genomes of 1000 actinobacteria strains.</title>
        <authorList>
            <person name="Klenk H.-P."/>
        </authorList>
    </citation>
    <scope>NUCLEOTIDE SEQUENCE [LARGE SCALE GENOMIC DNA]</scope>
    <source>
        <strain evidence="4 5">DSM 44819</strain>
    </source>
</reference>
<dbReference type="GO" id="GO:0031177">
    <property type="term" value="F:phosphopantetheine binding"/>
    <property type="evidence" value="ECO:0007669"/>
    <property type="project" value="TreeGrafter"/>
</dbReference>
<dbReference type="Pfam" id="PF13193">
    <property type="entry name" value="AMP-binding_C"/>
    <property type="match status" value="1"/>
</dbReference>
<dbReference type="InterPro" id="IPR010071">
    <property type="entry name" value="AA_adenyl_dom"/>
</dbReference>
<keyword evidence="6" id="KW-1185">Reference proteome</keyword>
<dbReference type="PANTHER" id="PTHR45527">
    <property type="entry name" value="NONRIBOSOMAL PEPTIDE SYNTHETASE"/>
    <property type="match status" value="1"/>
</dbReference>
<dbReference type="AlphaFoldDB" id="A0A542XIZ6"/>
<dbReference type="EMBL" id="VFOL01000001">
    <property type="protein sequence ID" value="TQL35829.1"/>
    <property type="molecule type" value="Genomic_DNA"/>
</dbReference>
<dbReference type="Gene3D" id="3.30.300.30">
    <property type="match status" value="1"/>
</dbReference>
<evidence type="ECO:0000313" key="5">
    <source>
        <dbReference type="Proteomes" id="UP000315983"/>
    </source>
</evidence>
<dbReference type="CDD" id="cd05930">
    <property type="entry name" value="A_NRPS"/>
    <property type="match status" value="1"/>
</dbReference>
<dbReference type="GeneID" id="93770227"/>
<organism evidence="4 5">
    <name type="scientific">Salinispora arenicola</name>
    <dbReference type="NCBI Taxonomy" id="168697"/>
    <lineage>
        <taxon>Bacteria</taxon>
        <taxon>Bacillati</taxon>
        <taxon>Actinomycetota</taxon>
        <taxon>Actinomycetes</taxon>
        <taxon>Micromonosporales</taxon>
        <taxon>Micromonosporaceae</taxon>
        <taxon>Salinispora</taxon>
    </lineage>
</organism>
<dbReference type="EMBL" id="BOQM01000006">
    <property type="protein sequence ID" value="GIM82630.1"/>
    <property type="molecule type" value="Genomic_DNA"/>
</dbReference>
<dbReference type="Pfam" id="PF00501">
    <property type="entry name" value="AMP-binding"/>
    <property type="match status" value="1"/>
</dbReference>
<comment type="caution">
    <text evidence="4">The sequence shown here is derived from an EMBL/GenBank/DDBJ whole genome shotgun (WGS) entry which is preliminary data.</text>
</comment>
<gene>
    <name evidence="4" type="ORF">FB564_0898</name>
    <name evidence="3" type="ORF">Sar04_08190</name>
</gene>
<dbReference type="Gene3D" id="3.40.50.12780">
    <property type="entry name" value="N-terminal domain of ligase-like"/>
    <property type="match status" value="1"/>
</dbReference>
<accession>A0A542XIZ6</accession>